<keyword evidence="4" id="KW-0460">Magnesium</keyword>
<dbReference type="SUPFAM" id="SSF50249">
    <property type="entry name" value="Nucleic acid-binding proteins"/>
    <property type="match status" value="1"/>
</dbReference>
<organism evidence="7">
    <name type="scientific">hydrocarbon metagenome</name>
    <dbReference type="NCBI Taxonomy" id="938273"/>
    <lineage>
        <taxon>unclassified sequences</taxon>
        <taxon>metagenomes</taxon>
        <taxon>ecological metagenomes</taxon>
    </lineage>
</organism>
<dbReference type="CDD" id="cd04453">
    <property type="entry name" value="S1_RNase_E"/>
    <property type="match status" value="1"/>
</dbReference>
<dbReference type="GO" id="GO:0046872">
    <property type="term" value="F:metal ion binding"/>
    <property type="evidence" value="ECO:0007669"/>
    <property type="project" value="UniProtKB-KW"/>
</dbReference>
<accession>A0A0W8E6P3</accession>
<dbReference type="AlphaFoldDB" id="A0A0W8E6P3"/>
<feature type="domain" description="S1 motif" evidence="6">
    <location>
        <begin position="35"/>
        <end position="111"/>
    </location>
</feature>
<name>A0A0W8E6P3_9ZZZZ</name>
<comment type="cofactor">
    <cofactor evidence="1">
        <name>Mg(2+)</name>
        <dbReference type="ChEBI" id="CHEBI:18420"/>
    </cofactor>
</comment>
<dbReference type="EMBL" id="LNQE01001853">
    <property type="protein sequence ID" value="KUG04252.1"/>
    <property type="molecule type" value="Genomic_DNA"/>
</dbReference>
<gene>
    <name evidence="7" type="ORF">ASZ90_018258</name>
</gene>
<dbReference type="Pfam" id="PF10150">
    <property type="entry name" value="RNase_E_G"/>
    <property type="match status" value="1"/>
</dbReference>
<proteinExistence type="predicted"/>
<evidence type="ECO:0000256" key="3">
    <source>
        <dbReference type="ARBA" id="ARBA00022801"/>
    </source>
</evidence>
<dbReference type="InterPro" id="IPR004659">
    <property type="entry name" value="RNase_E/G"/>
</dbReference>
<dbReference type="NCBIfam" id="TIGR00757">
    <property type="entry name" value="RNaseEG"/>
    <property type="match status" value="1"/>
</dbReference>
<keyword evidence="5" id="KW-0694">RNA-binding</keyword>
<dbReference type="Gene3D" id="3.40.1260.20">
    <property type="entry name" value="Ribonuclease E, catalytic domain"/>
    <property type="match status" value="1"/>
</dbReference>
<dbReference type="PANTHER" id="PTHR30001:SF0">
    <property type="entry name" value="RIBONUCLEASE G"/>
    <property type="match status" value="1"/>
</dbReference>
<evidence type="ECO:0000259" key="6">
    <source>
        <dbReference type="SMART" id="SM00316"/>
    </source>
</evidence>
<comment type="caution">
    <text evidence="7">The sequence shown here is derived from an EMBL/GenBank/DDBJ whole genome shotgun (WGS) entry which is preliminary data.</text>
</comment>
<dbReference type="InterPro" id="IPR012340">
    <property type="entry name" value="NA-bd_OB-fold"/>
</dbReference>
<evidence type="ECO:0000256" key="1">
    <source>
        <dbReference type="ARBA" id="ARBA00001946"/>
    </source>
</evidence>
<protein>
    <submittedName>
        <fullName evidence="7">Cytoplasmic axial filament protein cafa and ribonuclease g</fullName>
    </submittedName>
</protein>
<dbReference type="PANTHER" id="PTHR30001">
    <property type="entry name" value="RIBONUCLEASE"/>
    <property type="match status" value="1"/>
</dbReference>
<evidence type="ECO:0000256" key="5">
    <source>
        <dbReference type="ARBA" id="ARBA00022884"/>
    </source>
</evidence>
<sequence length="475" mass="54705">MEREIIVEIYPWESRVAIVENGRLAEIFWADQNDNVGNIYKGRVKDIIPGLSCAFIDIGLAKNAFLYKGDIIVPGLKRGSNIFDLLKSGQDIMVQVKKEAFSDKGARVTGNMTIPGHYLVLLPFQNEVSISRKITNNDRREYLRTIIDLYKPANMGVIVRTACMEAKDEELVSELHELLQVWLEIKERYDRARTPSLIYEDIDTLERTLREYLDVEISRIIINNRKLKDRISTYVDKKNASCREIIYEEGALFEKYSLEKDVKRTLRRKVWLKNGGYLIIDETEAMTVIDVNSGKYTGKDDFEDTVFKLNMEAAREIPRQLRLRSIGGIVLIDFVDMKNKENEEEVISTLRTKLAKDKANTRIVGMTGLGFLEMTRKKSRYGVSEFFADDCTHCNGRGRTINLAAVCCEIKRKLINMDYIEHDEIICEADPELIKVLSEDKADLDYIEKRIGKKLKLTSKSKYGTAEYNIFTSSY</sequence>
<evidence type="ECO:0000256" key="4">
    <source>
        <dbReference type="ARBA" id="ARBA00022842"/>
    </source>
</evidence>
<dbReference type="InterPro" id="IPR019307">
    <property type="entry name" value="RNA-bd_AU-1/RNase_E/G"/>
</dbReference>
<dbReference type="GO" id="GO:0004540">
    <property type="term" value="F:RNA nuclease activity"/>
    <property type="evidence" value="ECO:0007669"/>
    <property type="project" value="InterPro"/>
</dbReference>
<dbReference type="GO" id="GO:0005737">
    <property type="term" value="C:cytoplasm"/>
    <property type="evidence" value="ECO:0007669"/>
    <property type="project" value="TreeGrafter"/>
</dbReference>
<reference evidence="7" key="1">
    <citation type="journal article" date="2015" name="Proc. Natl. Acad. Sci. U.S.A.">
        <title>Networks of energetic and metabolic interactions define dynamics in microbial communities.</title>
        <authorList>
            <person name="Embree M."/>
            <person name="Liu J.K."/>
            <person name="Al-Bassam M.M."/>
            <person name="Zengler K."/>
        </authorList>
    </citation>
    <scope>NUCLEOTIDE SEQUENCE</scope>
</reference>
<evidence type="ECO:0000313" key="7">
    <source>
        <dbReference type="EMBL" id="KUG04252.1"/>
    </source>
</evidence>
<dbReference type="InterPro" id="IPR003029">
    <property type="entry name" value="S1_domain"/>
</dbReference>
<dbReference type="Gene3D" id="2.40.50.140">
    <property type="entry name" value="Nucleic acid-binding proteins"/>
    <property type="match status" value="1"/>
</dbReference>
<keyword evidence="3" id="KW-0378">Hydrolase</keyword>
<dbReference type="GO" id="GO:0016787">
    <property type="term" value="F:hydrolase activity"/>
    <property type="evidence" value="ECO:0007669"/>
    <property type="project" value="UniProtKB-KW"/>
</dbReference>
<keyword evidence="2" id="KW-0479">Metal-binding</keyword>
<evidence type="ECO:0000256" key="2">
    <source>
        <dbReference type="ARBA" id="ARBA00022723"/>
    </source>
</evidence>
<dbReference type="GO" id="GO:0003723">
    <property type="term" value="F:RNA binding"/>
    <property type="evidence" value="ECO:0007669"/>
    <property type="project" value="UniProtKB-KW"/>
</dbReference>
<dbReference type="SMART" id="SM00316">
    <property type="entry name" value="S1"/>
    <property type="match status" value="1"/>
</dbReference>
<dbReference type="GO" id="GO:0006364">
    <property type="term" value="P:rRNA processing"/>
    <property type="evidence" value="ECO:0007669"/>
    <property type="project" value="TreeGrafter"/>
</dbReference>